<evidence type="ECO:0000313" key="9">
    <source>
        <dbReference type="EMBL" id="KAL0274181.1"/>
    </source>
</evidence>
<name>A0AAW2HXB0_9NEOP</name>
<dbReference type="PANTHER" id="PTHR12059">
    <property type="entry name" value="RIBOSOMAL PROTEIN L23-RELATED"/>
    <property type="match status" value="1"/>
</dbReference>
<comment type="subcellular location">
    <subcellularLocation>
        <location evidence="1">Mitochondrion</location>
    </subcellularLocation>
</comment>
<protein>
    <recommendedName>
        <fullName evidence="7">Large ribosomal subunit protein uL23m</fullName>
    </recommendedName>
    <alternativeName>
        <fullName evidence="8">39S ribosomal protein L23, mitochondrial</fullName>
    </alternativeName>
</protein>
<comment type="caution">
    <text evidence="9">The sequence shown here is derived from an EMBL/GenBank/DDBJ whole genome shotgun (WGS) entry which is preliminary data.</text>
</comment>
<keyword evidence="5" id="KW-0687">Ribonucleoprotein</keyword>
<evidence type="ECO:0000256" key="5">
    <source>
        <dbReference type="ARBA" id="ARBA00023274"/>
    </source>
</evidence>
<sequence>MSTRVYPLYQRGNPQLRIFLPNFWMKLVKPKEPIPPNMVLFQTSIEMTEHDVKNYLTKIYNVPVVEVKTTIKEGLIRLAYGKHYVVKEDDYKEALVTMPRDVTFTFPDIDGELEESKQKEQKSLDEFEASNKKKKLLKNIGAPLWFI</sequence>
<evidence type="ECO:0000256" key="6">
    <source>
        <dbReference type="ARBA" id="ARBA00038782"/>
    </source>
</evidence>
<dbReference type="Gene3D" id="3.30.70.330">
    <property type="match status" value="1"/>
</dbReference>
<comment type="similarity">
    <text evidence="2">Belongs to the universal ribosomal protein uL23 family.</text>
</comment>
<dbReference type="GO" id="GO:0003735">
    <property type="term" value="F:structural constituent of ribosome"/>
    <property type="evidence" value="ECO:0007669"/>
    <property type="project" value="InterPro"/>
</dbReference>
<accession>A0AAW2HXB0</accession>
<dbReference type="AlphaFoldDB" id="A0AAW2HXB0"/>
<dbReference type="InterPro" id="IPR012677">
    <property type="entry name" value="Nucleotide-bd_a/b_plait_sf"/>
</dbReference>
<evidence type="ECO:0000256" key="7">
    <source>
        <dbReference type="ARBA" id="ARBA00039977"/>
    </source>
</evidence>
<evidence type="ECO:0000256" key="4">
    <source>
        <dbReference type="ARBA" id="ARBA00023128"/>
    </source>
</evidence>
<comment type="subunit">
    <text evidence="6">Component of the mitochondrial ribosome large subunit (39S) which comprises a 16S rRNA and about 50 distinct proteins.</text>
</comment>
<keyword evidence="3" id="KW-0689">Ribosomal protein</keyword>
<dbReference type="Pfam" id="PF00276">
    <property type="entry name" value="Ribosomal_L23"/>
    <property type="match status" value="1"/>
</dbReference>
<reference evidence="9" key="1">
    <citation type="journal article" date="2024" name="Gigascience">
        <title>Chromosome-level genome of the poultry shaft louse Menopon gallinae provides insight into the host-switching and adaptive evolution of parasitic lice.</title>
        <authorList>
            <person name="Xu Y."/>
            <person name="Ma L."/>
            <person name="Liu S."/>
            <person name="Liang Y."/>
            <person name="Liu Q."/>
            <person name="He Z."/>
            <person name="Tian L."/>
            <person name="Duan Y."/>
            <person name="Cai W."/>
            <person name="Li H."/>
            <person name="Song F."/>
        </authorList>
    </citation>
    <scope>NUCLEOTIDE SEQUENCE</scope>
    <source>
        <strain evidence="9">Cailab_2023a</strain>
    </source>
</reference>
<dbReference type="FunFam" id="3.30.70.330:FF:000284">
    <property type="entry name" value="39S ribosomal protein L23, mitochondrial"/>
    <property type="match status" value="1"/>
</dbReference>
<gene>
    <name evidence="9" type="ORF">PYX00_006662</name>
</gene>
<dbReference type="EMBL" id="JARGDH010000003">
    <property type="protein sequence ID" value="KAL0274181.1"/>
    <property type="molecule type" value="Genomic_DNA"/>
</dbReference>
<dbReference type="GO" id="GO:0005762">
    <property type="term" value="C:mitochondrial large ribosomal subunit"/>
    <property type="evidence" value="ECO:0007669"/>
    <property type="project" value="TreeGrafter"/>
</dbReference>
<proteinExistence type="inferred from homology"/>
<dbReference type="PANTHER" id="PTHR12059:SF5">
    <property type="entry name" value="LARGE RIBOSOMAL SUBUNIT PROTEIN UL23M"/>
    <property type="match status" value="1"/>
</dbReference>
<dbReference type="InterPro" id="IPR013025">
    <property type="entry name" value="Ribosomal_uL23-like"/>
</dbReference>
<evidence type="ECO:0000256" key="1">
    <source>
        <dbReference type="ARBA" id="ARBA00004173"/>
    </source>
</evidence>
<evidence type="ECO:0000256" key="2">
    <source>
        <dbReference type="ARBA" id="ARBA00006700"/>
    </source>
</evidence>
<dbReference type="InterPro" id="IPR012678">
    <property type="entry name" value="Ribosomal_uL23/eL15/eS24_sf"/>
</dbReference>
<evidence type="ECO:0000256" key="8">
    <source>
        <dbReference type="ARBA" id="ARBA00041375"/>
    </source>
</evidence>
<keyword evidence="4" id="KW-0496">Mitochondrion</keyword>
<dbReference type="SUPFAM" id="SSF54189">
    <property type="entry name" value="Ribosomal proteins S24e, L23 and L15e"/>
    <property type="match status" value="1"/>
</dbReference>
<evidence type="ECO:0000256" key="3">
    <source>
        <dbReference type="ARBA" id="ARBA00022980"/>
    </source>
</evidence>
<dbReference type="GO" id="GO:0032543">
    <property type="term" value="P:mitochondrial translation"/>
    <property type="evidence" value="ECO:0007669"/>
    <property type="project" value="TreeGrafter"/>
</dbReference>
<organism evidence="9">
    <name type="scientific">Menopon gallinae</name>
    <name type="common">poultry shaft louse</name>
    <dbReference type="NCBI Taxonomy" id="328185"/>
    <lineage>
        <taxon>Eukaryota</taxon>
        <taxon>Metazoa</taxon>
        <taxon>Ecdysozoa</taxon>
        <taxon>Arthropoda</taxon>
        <taxon>Hexapoda</taxon>
        <taxon>Insecta</taxon>
        <taxon>Pterygota</taxon>
        <taxon>Neoptera</taxon>
        <taxon>Paraneoptera</taxon>
        <taxon>Psocodea</taxon>
        <taxon>Troctomorpha</taxon>
        <taxon>Phthiraptera</taxon>
        <taxon>Amblycera</taxon>
        <taxon>Menoponidae</taxon>
        <taxon>Menopon</taxon>
    </lineage>
</organism>